<organism evidence="2 3">
    <name type="scientific">Leekyejoonella antrihumi</name>
    <dbReference type="NCBI Taxonomy" id="1660198"/>
    <lineage>
        <taxon>Bacteria</taxon>
        <taxon>Bacillati</taxon>
        <taxon>Actinomycetota</taxon>
        <taxon>Actinomycetes</taxon>
        <taxon>Micrococcales</taxon>
        <taxon>Dermacoccaceae</taxon>
        <taxon>Leekyejoonella</taxon>
    </lineage>
</organism>
<gene>
    <name evidence="2" type="ORF">FGL98_12500</name>
</gene>
<evidence type="ECO:0000313" key="2">
    <source>
        <dbReference type="EMBL" id="TWP35822.1"/>
    </source>
</evidence>
<evidence type="ECO:0000259" key="1">
    <source>
        <dbReference type="Pfam" id="PF01814"/>
    </source>
</evidence>
<name>A0A563E0X4_9MICO</name>
<protein>
    <recommendedName>
        <fullName evidence="1">Hemerythrin-like domain-containing protein</fullName>
    </recommendedName>
</protein>
<reference evidence="2 3" key="2">
    <citation type="submission" date="2019-08" db="EMBL/GenBank/DDBJ databases">
        <title>Jejuicoccus antrihumi gen. nov., sp. nov., a new member of the family Dermacoccaceae isolated from a cave.</title>
        <authorList>
            <person name="Schumann P."/>
            <person name="Kim I.S."/>
        </authorList>
    </citation>
    <scope>NUCLEOTIDE SEQUENCE [LARGE SCALE GENOMIC DNA]</scope>
    <source>
        <strain evidence="2 3">C5-26</strain>
    </source>
</reference>
<dbReference type="AlphaFoldDB" id="A0A563E0X4"/>
<comment type="caution">
    <text evidence="2">The sequence shown here is derived from an EMBL/GenBank/DDBJ whole genome shotgun (WGS) entry which is preliminary data.</text>
</comment>
<proteinExistence type="predicted"/>
<reference evidence="2 3" key="1">
    <citation type="submission" date="2019-05" db="EMBL/GenBank/DDBJ databases">
        <authorList>
            <person name="Lee S.D."/>
        </authorList>
    </citation>
    <scope>NUCLEOTIDE SEQUENCE [LARGE SCALE GENOMIC DNA]</scope>
    <source>
        <strain evidence="2 3">C5-26</strain>
    </source>
</reference>
<sequence>MNSDADAEPPDPMAVRAVALQKVLEQDFPAIERGINDFLALRGGMVAATAAVRGAIEALRRHIYVEHEFVLPPLQRAGKNGPVVAMSSDHLELWRTMDEMEQSLADGSSPKTQQQTCQILRAELDQHMSREDPIVFRHVAEVLTAQDEDDLRDGIENAVLPPGWVCSDVRTE</sequence>
<evidence type="ECO:0000313" key="3">
    <source>
        <dbReference type="Proteomes" id="UP000320244"/>
    </source>
</evidence>
<accession>A0A563E0X4</accession>
<dbReference type="Pfam" id="PF01814">
    <property type="entry name" value="Hemerythrin"/>
    <property type="match status" value="1"/>
</dbReference>
<dbReference type="RefSeq" id="WP_146317101.1">
    <property type="nucleotide sequence ID" value="NZ_VCQV01000016.1"/>
</dbReference>
<dbReference type="EMBL" id="VCQV01000016">
    <property type="protein sequence ID" value="TWP35822.1"/>
    <property type="molecule type" value="Genomic_DNA"/>
</dbReference>
<dbReference type="Gene3D" id="1.20.120.520">
    <property type="entry name" value="nmb1532 protein domain like"/>
    <property type="match status" value="1"/>
</dbReference>
<keyword evidence="3" id="KW-1185">Reference proteome</keyword>
<dbReference type="InterPro" id="IPR012312">
    <property type="entry name" value="Hemerythrin-like"/>
</dbReference>
<dbReference type="Proteomes" id="UP000320244">
    <property type="component" value="Unassembled WGS sequence"/>
</dbReference>
<feature type="domain" description="Hemerythrin-like" evidence="1">
    <location>
        <begin position="45"/>
        <end position="137"/>
    </location>
</feature>
<dbReference type="OrthoDB" id="3830515at2"/>